<comment type="similarity">
    <text evidence="1">Belongs to the oxygen-dependent FAD-linked oxidoreductase family.</text>
</comment>
<dbReference type="Pfam" id="PF01565">
    <property type="entry name" value="FAD_binding_4"/>
    <property type="match status" value="1"/>
</dbReference>
<keyword evidence="3" id="KW-0274">FAD</keyword>
<evidence type="ECO:0000256" key="5">
    <source>
        <dbReference type="SAM" id="SignalP"/>
    </source>
</evidence>
<keyword evidence="4" id="KW-0560">Oxidoreductase</keyword>
<dbReference type="InterPro" id="IPR050416">
    <property type="entry name" value="FAD-linked_Oxidoreductase"/>
</dbReference>
<feature type="signal peptide" evidence="5">
    <location>
        <begin position="1"/>
        <end position="20"/>
    </location>
</feature>
<dbReference type="OrthoDB" id="2151789at2759"/>
<dbReference type="GO" id="GO:0071949">
    <property type="term" value="F:FAD binding"/>
    <property type="evidence" value="ECO:0007669"/>
    <property type="project" value="InterPro"/>
</dbReference>
<feature type="domain" description="FAD-binding PCMH-type" evidence="6">
    <location>
        <begin position="81"/>
        <end position="260"/>
    </location>
</feature>
<evidence type="ECO:0000313" key="8">
    <source>
        <dbReference type="Proteomes" id="UP000326757"/>
    </source>
</evidence>
<dbReference type="Gene3D" id="3.30.465.10">
    <property type="match status" value="1"/>
</dbReference>
<reference evidence="7 8" key="1">
    <citation type="submission" date="2019-06" db="EMBL/GenBank/DDBJ databases">
        <title>Genome Sequence of the Brown Rot Fungal Pathogen Monilinia laxa.</title>
        <authorList>
            <person name="De Miccolis Angelini R.M."/>
            <person name="Landi L."/>
            <person name="Abate D."/>
            <person name="Pollastro S."/>
            <person name="Romanazzi G."/>
            <person name="Faretra F."/>
        </authorList>
    </citation>
    <scope>NUCLEOTIDE SEQUENCE [LARGE SCALE GENOMIC DNA]</scope>
    <source>
        <strain evidence="7 8">Mlax316</strain>
    </source>
</reference>
<accession>A0A5N6K9C4</accession>
<proteinExistence type="inferred from homology"/>
<dbReference type="InterPro" id="IPR016169">
    <property type="entry name" value="FAD-bd_PCMH_sub2"/>
</dbReference>
<evidence type="ECO:0000256" key="4">
    <source>
        <dbReference type="ARBA" id="ARBA00023002"/>
    </source>
</evidence>
<keyword evidence="5" id="KW-0732">Signal</keyword>
<evidence type="ECO:0000256" key="3">
    <source>
        <dbReference type="ARBA" id="ARBA00022827"/>
    </source>
</evidence>
<feature type="chain" id="PRO_5025001470" description="FAD-binding PCMH-type domain-containing protein" evidence="5">
    <location>
        <begin position="21"/>
        <end position="526"/>
    </location>
</feature>
<dbReference type="PROSITE" id="PS51387">
    <property type="entry name" value="FAD_PCMH"/>
    <property type="match status" value="1"/>
</dbReference>
<evidence type="ECO:0000256" key="1">
    <source>
        <dbReference type="ARBA" id="ARBA00005466"/>
    </source>
</evidence>
<gene>
    <name evidence="7" type="ORF">EYC80_001397</name>
</gene>
<dbReference type="PANTHER" id="PTHR42973:SF22">
    <property type="entry name" value="FAD-BINDING PCMH-TYPE DOMAIN-CONTAINING PROTEIN-RELATED"/>
    <property type="match status" value="1"/>
</dbReference>
<dbReference type="Proteomes" id="UP000326757">
    <property type="component" value="Unassembled WGS sequence"/>
</dbReference>
<evidence type="ECO:0000313" key="7">
    <source>
        <dbReference type="EMBL" id="KAB8299324.1"/>
    </source>
</evidence>
<evidence type="ECO:0000259" key="6">
    <source>
        <dbReference type="PROSITE" id="PS51387"/>
    </source>
</evidence>
<dbReference type="InterPro" id="IPR016166">
    <property type="entry name" value="FAD-bd_PCMH"/>
</dbReference>
<keyword evidence="8" id="KW-1185">Reference proteome</keyword>
<dbReference type="SUPFAM" id="SSF56176">
    <property type="entry name" value="FAD-binding/transporter-associated domain-like"/>
    <property type="match status" value="1"/>
</dbReference>
<dbReference type="EMBL" id="VIGI01000006">
    <property type="protein sequence ID" value="KAB8299324.1"/>
    <property type="molecule type" value="Genomic_DNA"/>
</dbReference>
<sequence>MLRTNVLLPLLCFLAGAANANDAKCAIDLAVASVTKPSAANTTNENICCKALQYALGPKVFYSNSTAYSNFSDTFYSLQEAELSPSCIVKPTSSYDVSVSVGILSFLANHTSWSPSCSFAIKSGGHAPNQGNANADKGVTIDLSIIRDVSVSTDKSLVSVGPAATWGEVYSELDKYQITVPGGRVSTVGVGGLTVGGGISFFSPRKGFTCDSVKNFEVVIANGTILNANAQQNSDLWLALKGGANNLGVVTRIDFYTFQQGDMWGGNILYDISTAEKQINALSDFTGNGTYDEYASLISTFVYQPAIGPLIANNLIYTKPVANPPIYKPFTTIEPQYLSTMRISNTSDISAELLAPTTHLRTIFMTTTFKANKAMLNTTFTAWNASLAALGEVENLTWSVSVEPLPTNVLAKSAATGGNVLGLTTAEGPLIILFFRATWEKKSDDDLVTKTAKDLFAKIEAFAKAEKYYNKWQYLNYAASWQDPIAGYGEENHAKLRRTSIAYDLEGVFQRAVTGGFKLFVGWGWI</sequence>
<comment type="caution">
    <text evidence="7">The sequence shown here is derived from an EMBL/GenBank/DDBJ whole genome shotgun (WGS) entry which is preliminary data.</text>
</comment>
<evidence type="ECO:0000256" key="2">
    <source>
        <dbReference type="ARBA" id="ARBA00022630"/>
    </source>
</evidence>
<dbReference type="InterPro" id="IPR006094">
    <property type="entry name" value="Oxid_FAD_bind_N"/>
</dbReference>
<dbReference type="AlphaFoldDB" id="A0A5N6K9C4"/>
<organism evidence="7 8">
    <name type="scientific">Monilinia laxa</name>
    <name type="common">Brown rot fungus</name>
    <name type="synonym">Sclerotinia laxa</name>
    <dbReference type="NCBI Taxonomy" id="61186"/>
    <lineage>
        <taxon>Eukaryota</taxon>
        <taxon>Fungi</taxon>
        <taxon>Dikarya</taxon>
        <taxon>Ascomycota</taxon>
        <taxon>Pezizomycotina</taxon>
        <taxon>Leotiomycetes</taxon>
        <taxon>Helotiales</taxon>
        <taxon>Sclerotiniaceae</taxon>
        <taxon>Monilinia</taxon>
    </lineage>
</organism>
<protein>
    <recommendedName>
        <fullName evidence="6">FAD-binding PCMH-type domain-containing protein</fullName>
    </recommendedName>
</protein>
<dbReference type="PANTHER" id="PTHR42973">
    <property type="entry name" value="BINDING OXIDOREDUCTASE, PUTATIVE (AFU_ORTHOLOGUE AFUA_1G17690)-RELATED"/>
    <property type="match status" value="1"/>
</dbReference>
<keyword evidence="2" id="KW-0285">Flavoprotein</keyword>
<dbReference type="InterPro" id="IPR036318">
    <property type="entry name" value="FAD-bd_PCMH-like_sf"/>
</dbReference>
<name>A0A5N6K9C4_MONLA</name>
<dbReference type="GO" id="GO:0016491">
    <property type="term" value="F:oxidoreductase activity"/>
    <property type="evidence" value="ECO:0007669"/>
    <property type="project" value="UniProtKB-KW"/>
</dbReference>